<dbReference type="AlphaFoldDB" id="A0A3T1MGF7"/>
<name>A0A3T1MGF7_LISMN</name>
<dbReference type="Proteomes" id="UP000852906">
    <property type="component" value="Unassembled WGS sequence"/>
</dbReference>
<protein>
    <submittedName>
        <fullName evidence="1">Uncharacterized protein</fullName>
    </submittedName>
</protein>
<dbReference type="EMBL" id="AACJYH010000015">
    <property type="protein sequence ID" value="EAK8898953.1"/>
    <property type="molecule type" value="Genomic_DNA"/>
</dbReference>
<sequence>MTKTHELKIAPEDECYTEMNLDRTAIEELGKHFAKGFEVGFENIVIGYTQEEIDKMVNALKKEEDE</sequence>
<organism evidence="1 7">
    <name type="scientific">Listeria monocytogenes</name>
    <dbReference type="NCBI Taxonomy" id="1639"/>
    <lineage>
        <taxon>Bacteria</taxon>
        <taxon>Bacillati</taxon>
        <taxon>Bacillota</taxon>
        <taxon>Bacilli</taxon>
        <taxon>Bacillales</taxon>
        <taxon>Listeriaceae</taxon>
        <taxon>Listeria</taxon>
    </lineage>
</organism>
<dbReference type="RefSeq" id="WP_009928027.1">
    <property type="nucleotide sequence ID" value="NC_021824.1"/>
</dbReference>
<reference evidence="8 9" key="3">
    <citation type="submission" date="2018-06" db="EMBL/GenBank/DDBJ databases">
        <authorList>
            <consortium name="GenomeTrakr: Next Generation Sequencing Network for Food Pathogen Tracability"/>
        </authorList>
    </citation>
    <scope>NUCLEOTIDE SEQUENCE [LARGE SCALE GENOMIC DNA]</scope>
    <source>
        <strain evidence="2">FDA00011243</strain>
        <strain evidence="3 9">FDA1005580-S054-001</strain>
        <strain evidence="8">FDA956581-098-004</strain>
    </source>
</reference>
<dbReference type="EMBL" id="AABBYJ010000001">
    <property type="protein sequence ID" value="EAG4330166.1"/>
    <property type="molecule type" value="Genomic_DNA"/>
</dbReference>
<dbReference type="Proteomes" id="UP000481141">
    <property type="component" value="Unassembled WGS sequence"/>
</dbReference>
<reference evidence="1 7" key="2">
    <citation type="submission" date="2018-06" db="EMBL/GenBank/DDBJ databases">
        <authorList>
            <consortium name="PulseNet: The National Subtyping Network for Foodborne Disease Surveillance"/>
            <person name="Tarr C.L."/>
            <person name="Trees E."/>
            <person name="Katz L.S."/>
            <person name="Carleton-Romer H.A."/>
            <person name="Stroika S."/>
            <person name="Kucerova Z."/>
            <person name="Roache K.F."/>
            <person name="Sabol A.L."/>
            <person name="Besser J."/>
            <person name="Gerner-Smidt P."/>
        </authorList>
    </citation>
    <scope>NUCLEOTIDE SEQUENCE [LARGE SCALE GENOMIC DNA]</scope>
    <source>
        <strain evidence="1 7">PNUSAL000910</strain>
        <strain evidence="4 6">PNUSAL004402</strain>
    </source>
</reference>
<dbReference type="Proteomes" id="UP000350032">
    <property type="component" value="Unassembled WGS sequence"/>
</dbReference>
<evidence type="ECO:0000313" key="9">
    <source>
        <dbReference type="Proteomes" id="UP000540117"/>
    </source>
</evidence>
<evidence type="ECO:0000313" key="4">
    <source>
        <dbReference type="EMBL" id="EAK8898953.1"/>
    </source>
</evidence>
<evidence type="ECO:0000313" key="10">
    <source>
        <dbReference type="Proteomes" id="UP000852906"/>
    </source>
</evidence>
<dbReference type="EMBL" id="AABAYG010000001">
    <property type="protein sequence ID" value="EAG2243822.1"/>
    <property type="molecule type" value="Genomic_DNA"/>
</dbReference>
<gene>
    <name evidence="5" type="ORF">AJL21_05035</name>
    <name evidence="2" type="ORF">B1S26_00235</name>
    <name evidence="3" type="ORF">CAV64_02710</name>
    <name evidence="4" type="ORF">D7104_14785</name>
    <name evidence="1" type="ORF">KV70_14790</name>
</gene>
<dbReference type="EMBL" id="AAAKQF010000014">
    <property type="protein sequence ID" value="EAC9041470.1"/>
    <property type="molecule type" value="Genomic_DNA"/>
</dbReference>
<evidence type="ECO:0000313" key="5">
    <source>
        <dbReference type="EMBL" id="OET51553.1"/>
    </source>
</evidence>
<accession>A0A3T1MGF7</accession>
<comment type="caution">
    <text evidence="1">The sequence shown here is derived from an EMBL/GenBank/DDBJ whole genome shotgun (WGS) entry which is preliminary data.</text>
</comment>
<evidence type="ECO:0000313" key="8">
    <source>
        <dbReference type="Proteomes" id="UP000481141"/>
    </source>
</evidence>
<dbReference type="EMBL" id="MJTJ01000009">
    <property type="protein sequence ID" value="OET51553.1"/>
    <property type="molecule type" value="Genomic_DNA"/>
</dbReference>
<evidence type="ECO:0000313" key="6">
    <source>
        <dbReference type="Proteomes" id="UP000350032"/>
    </source>
</evidence>
<evidence type="ECO:0000313" key="1">
    <source>
        <dbReference type="EMBL" id="EAC9041470.1"/>
    </source>
</evidence>
<proteinExistence type="predicted"/>
<reference evidence="5 10" key="1">
    <citation type="submission" date="2016-09" db="EMBL/GenBank/DDBJ databases">
        <title>100K Listeria isolates.</title>
        <authorList>
            <person name="Chen P."/>
            <person name="Weimer B.C."/>
            <person name="Kong N."/>
            <person name="Huang B."/>
        </authorList>
    </citation>
    <scope>NUCLEOTIDE SEQUENCE [LARGE SCALE GENOMIC DNA]</scope>
    <source>
        <strain evidence="5 10">BCW_2383</strain>
    </source>
</reference>
<evidence type="ECO:0000313" key="7">
    <source>
        <dbReference type="Proteomes" id="UP000354255"/>
    </source>
</evidence>
<evidence type="ECO:0000313" key="2">
    <source>
        <dbReference type="EMBL" id="EAG2243822.1"/>
    </source>
</evidence>
<dbReference type="Proteomes" id="UP000540117">
    <property type="component" value="Unassembled WGS sequence"/>
</dbReference>
<dbReference type="Proteomes" id="UP000354255">
    <property type="component" value="Unassembled WGS sequence"/>
</dbReference>
<evidence type="ECO:0000313" key="3">
    <source>
        <dbReference type="EMBL" id="EAG4330166.1"/>
    </source>
</evidence>